<reference evidence="3 4" key="1">
    <citation type="submission" date="2015-04" db="EMBL/GenBank/DDBJ databases">
        <title>Lasius niger genome sequencing.</title>
        <authorList>
            <person name="Konorov E.A."/>
            <person name="Nikitin M.A."/>
            <person name="Kirill M.V."/>
            <person name="Chang P."/>
        </authorList>
    </citation>
    <scope>NUCLEOTIDE SEQUENCE [LARGE SCALE GENOMIC DNA]</scope>
    <source>
        <tissue evidence="3">Whole</tissue>
    </source>
</reference>
<dbReference type="Gene3D" id="1.10.10.2590">
    <property type="entry name" value="BEN domain"/>
    <property type="match status" value="1"/>
</dbReference>
<protein>
    <submittedName>
        <fullName evidence="3">Ben domain-containing protein 6-like protein</fullName>
    </submittedName>
</protein>
<proteinExistence type="predicted"/>
<evidence type="ECO:0000256" key="1">
    <source>
        <dbReference type="SAM" id="MobiDB-lite"/>
    </source>
</evidence>
<feature type="region of interest" description="Disordered" evidence="1">
    <location>
        <begin position="116"/>
        <end position="154"/>
    </location>
</feature>
<organism evidence="3 4">
    <name type="scientific">Lasius niger</name>
    <name type="common">Black garden ant</name>
    <dbReference type="NCBI Taxonomy" id="67767"/>
    <lineage>
        <taxon>Eukaryota</taxon>
        <taxon>Metazoa</taxon>
        <taxon>Ecdysozoa</taxon>
        <taxon>Arthropoda</taxon>
        <taxon>Hexapoda</taxon>
        <taxon>Insecta</taxon>
        <taxon>Pterygota</taxon>
        <taxon>Neoptera</taxon>
        <taxon>Endopterygota</taxon>
        <taxon>Hymenoptera</taxon>
        <taxon>Apocrita</taxon>
        <taxon>Aculeata</taxon>
        <taxon>Formicoidea</taxon>
        <taxon>Formicidae</taxon>
        <taxon>Formicinae</taxon>
        <taxon>Lasius</taxon>
        <taxon>Lasius</taxon>
    </lineage>
</organism>
<dbReference type="AlphaFoldDB" id="A0A0J7K1G3"/>
<dbReference type="InterPro" id="IPR018379">
    <property type="entry name" value="BEN_domain"/>
</dbReference>
<comment type="caution">
    <text evidence="3">The sequence shown here is derived from an EMBL/GenBank/DDBJ whole genome shotgun (WGS) entry which is preliminary data.</text>
</comment>
<feature type="compositionally biased region" description="Low complexity" evidence="1">
    <location>
        <begin position="119"/>
        <end position="138"/>
    </location>
</feature>
<dbReference type="EMBL" id="LBMM01017314">
    <property type="protein sequence ID" value="KMQ84124.1"/>
    <property type="molecule type" value="Genomic_DNA"/>
</dbReference>
<evidence type="ECO:0000313" key="4">
    <source>
        <dbReference type="Proteomes" id="UP000036403"/>
    </source>
</evidence>
<feature type="compositionally biased region" description="Polar residues" evidence="1">
    <location>
        <begin position="144"/>
        <end position="154"/>
    </location>
</feature>
<evidence type="ECO:0000259" key="2">
    <source>
        <dbReference type="PROSITE" id="PS51457"/>
    </source>
</evidence>
<accession>A0A0J7K1G3</accession>
<evidence type="ECO:0000313" key="3">
    <source>
        <dbReference type="EMBL" id="KMQ84124.1"/>
    </source>
</evidence>
<feature type="domain" description="BEN" evidence="2">
    <location>
        <begin position="1"/>
        <end position="103"/>
    </location>
</feature>
<sequence>MISFSSKSLSLATVQKARHSKLSILATELCSLVFTTRELALCSLKGKKTNAHKNAFQKQAIDEEKVKGIIEYIAKYFSKSPDDIQDEVYKAIENKFNNFSKILEGKRIINEHLAERAAQEQSPQQQQQVEANQQQIAATEQHQEQAALQSTGTQ</sequence>
<dbReference type="OrthoDB" id="6512619at2759"/>
<dbReference type="PROSITE" id="PS51457">
    <property type="entry name" value="BEN"/>
    <property type="match status" value="1"/>
</dbReference>
<dbReference type="GO" id="GO:0003677">
    <property type="term" value="F:DNA binding"/>
    <property type="evidence" value="ECO:0007669"/>
    <property type="project" value="InterPro"/>
</dbReference>
<dbReference type="PaxDb" id="67767-A0A0J7K1G3"/>
<name>A0A0J7K1G3_LASNI</name>
<dbReference type="Pfam" id="PF10523">
    <property type="entry name" value="BEN"/>
    <property type="match status" value="1"/>
</dbReference>
<gene>
    <name evidence="3" type="ORF">RF55_18360</name>
</gene>
<keyword evidence="4" id="KW-1185">Reference proteome</keyword>
<dbReference type="Proteomes" id="UP000036403">
    <property type="component" value="Unassembled WGS sequence"/>
</dbReference>